<feature type="compositionally biased region" description="Polar residues" evidence="2">
    <location>
        <begin position="646"/>
        <end position="658"/>
    </location>
</feature>
<feature type="compositionally biased region" description="Basic and acidic residues" evidence="2">
    <location>
        <begin position="659"/>
        <end position="675"/>
    </location>
</feature>
<feature type="signal peptide" evidence="4">
    <location>
        <begin position="1"/>
        <end position="24"/>
    </location>
</feature>
<feature type="compositionally biased region" description="Basic and acidic residues" evidence="2">
    <location>
        <begin position="619"/>
        <end position="637"/>
    </location>
</feature>
<feature type="compositionally biased region" description="Low complexity" evidence="2">
    <location>
        <begin position="470"/>
        <end position="483"/>
    </location>
</feature>
<dbReference type="AlphaFoldDB" id="A0A4U0XU71"/>
<feature type="compositionally biased region" description="Basic and acidic residues" evidence="2">
    <location>
        <begin position="271"/>
        <end position="285"/>
    </location>
</feature>
<dbReference type="Proteomes" id="UP000309340">
    <property type="component" value="Unassembled WGS sequence"/>
</dbReference>
<evidence type="ECO:0000256" key="4">
    <source>
        <dbReference type="SAM" id="SignalP"/>
    </source>
</evidence>
<comment type="caution">
    <text evidence="5">The sequence shown here is derived from an EMBL/GenBank/DDBJ whole genome shotgun (WGS) entry which is preliminary data.</text>
</comment>
<reference evidence="5 6" key="1">
    <citation type="submission" date="2017-03" db="EMBL/GenBank/DDBJ databases">
        <title>Genomes of endolithic fungi from Antarctica.</title>
        <authorList>
            <person name="Coleine C."/>
            <person name="Masonjones S."/>
            <person name="Stajich J.E."/>
        </authorList>
    </citation>
    <scope>NUCLEOTIDE SEQUENCE [LARGE SCALE GENOMIC DNA]</scope>
    <source>
        <strain evidence="5 6">CCFEE 5184</strain>
    </source>
</reference>
<keyword evidence="4" id="KW-0732">Signal</keyword>
<organism evidence="5 6">
    <name type="scientific">Friedmanniomyces simplex</name>
    <dbReference type="NCBI Taxonomy" id="329884"/>
    <lineage>
        <taxon>Eukaryota</taxon>
        <taxon>Fungi</taxon>
        <taxon>Dikarya</taxon>
        <taxon>Ascomycota</taxon>
        <taxon>Pezizomycotina</taxon>
        <taxon>Dothideomycetes</taxon>
        <taxon>Dothideomycetidae</taxon>
        <taxon>Mycosphaerellales</taxon>
        <taxon>Teratosphaeriaceae</taxon>
        <taxon>Friedmanniomyces</taxon>
    </lineage>
</organism>
<protein>
    <submittedName>
        <fullName evidence="5">Uncharacterized protein</fullName>
    </submittedName>
</protein>
<keyword evidence="3" id="KW-0812">Transmembrane</keyword>
<name>A0A4U0XU71_9PEZI</name>
<feature type="transmembrane region" description="Helical" evidence="3">
    <location>
        <begin position="104"/>
        <end position="123"/>
    </location>
</feature>
<keyword evidence="1" id="KW-0175">Coiled coil</keyword>
<feature type="region of interest" description="Disordered" evidence="2">
    <location>
        <begin position="440"/>
        <end position="563"/>
    </location>
</feature>
<keyword evidence="3" id="KW-0472">Membrane</keyword>
<dbReference type="EMBL" id="NAJQ01000053">
    <property type="protein sequence ID" value="TKA81342.1"/>
    <property type="molecule type" value="Genomic_DNA"/>
</dbReference>
<evidence type="ECO:0000256" key="1">
    <source>
        <dbReference type="SAM" id="Coils"/>
    </source>
</evidence>
<gene>
    <name evidence="5" type="ORF">B0A55_02767</name>
</gene>
<proteinExistence type="predicted"/>
<evidence type="ECO:0000256" key="3">
    <source>
        <dbReference type="SAM" id="Phobius"/>
    </source>
</evidence>
<feature type="region of interest" description="Disordered" evidence="2">
    <location>
        <begin position="266"/>
        <end position="285"/>
    </location>
</feature>
<feature type="coiled-coil region" evidence="1">
    <location>
        <begin position="412"/>
        <end position="439"/>
    </location>
</feature>
<accession>A0A4U0XU71</accession>
<dbReference type="OrthoDB" id="10372175at2759"/>
<feature type="region of interest" description="Disordered" evidence="2">
    <location>
        <begin position="228"/>
        <end position="250"/>
    </location>
</feature>
<feature type="transmembrane region" description="Helical" evidence="3">
    <location>
        <begin position="71"/>
        <end position="92"/>
    </location>
</feature>
<sequence length="687" mass="73566">MPPRFCVGSSLFLFASLMVRKLYHEPQAPRDVVPFYDDITTCSGTGHTNATMAPAGPEITGAVTVAAERSVMGWSLATAILLTAMMLFLAWLASLSVTKVTRTFALAARGAVGMVLAGFWFLLPQLWKACGYYAAIDQFLGPLASLVDLPTASLLLAKLATAAVLTLLPILREDDAPGMLLLRIHRLGIDLDLARAEAAGLRAEQATSANLWHELEKTSANLRHELEQAKDNAKTEAARSRDHQSASDRLEQQLELAEKARDIAESTAHSKGIENSHLKDETRKTTSEFASLNHLLDNAETKARSAEMQREYFRNDNLIVRRSRREAMASLSKKETELGEALKALSTTRAELESAKTSIGDGLKRVTELKGQVISETKKIAKAEERGAEALNAAKELIAGYREAFRKQNKAEGKLRRAVEDQKSELKKVQAELDAALSAARSAGDAPAQQSRGTAVGADAEDAPGKVDASETAASGPAASGTAKGKEPVKADLPSPAPPGLAPSAPSSTAAGAGTAVNGAAETGPALPIKASEPKPTTAEVKKPAAIAPRPARRAPPSLFMAKESPAARKFRLQNMRDLEAARADPEKVLAESEEGLVGWEKTRAGNRRREALAVLEARRKKEAEDKGQAEQNKQAEHNVPAENAQGKQNAQVEQNVQAEHKMKAEDGKKAKHGMEAGNASEESEEP</sequence>
<feature type="compositionally biased region" description="Low complexity" evidence="2">
    <location>
        <begin position="502"/>
        <end position="521"/>
    </location>
</feature>
<evidence type="ECO:0000313" key="6">
    <source>
        <dbReference type="Proteomes" id="UP000309340"/>
    </source>
</evidence>
<keyword evidence="6" id="KW-1185">Reference proteome</keyword>
<evidence type="ECO:0000256" key="2">
    <source>
        <dbReference type="SAM" id="MobiDB-lite"/>
    </source>
</evidence>
<feature type="region of interest" description="Disordered" evidence="2">
    <location>
        <begin position="619"/>
        <end position="687"/>
    </location>
</feature>
<dbReference type="STRING" id="329884.A0A4U0XU71"/>
<feature type="chain" id="PRO_5020475357" evidence="4">
    <location>
        <begin position="25"/>
        <end position="687"/>
    </location>
</feature>
<keyword evidence="3" id="KW-1133">Transmembrane helix</keyword>
<evidence type="ECO:0000313" key="5">
    <source>
        <dbReference type="EMBL" id="TKA81342.1"/>
    </source>
</evidence>